<gene>
    <name evidence="1" type="ORF">FB382_004394</name>
</gene>
<keyword evidence="2" id="KW-1185">Reference proteome</keyword>
<reference evidence="1 2" key="1">
    <citation type="submission" date="2020-07" db="EMBL/GenBank/DDBJ databases">
        <title>Sequencing the genomes of 1000 actinobacteria strains.</title>
        <authorList>
            <person name="Klenk H.-P."/>
        </authorList>
    </citation>
    <scope>NUCLEOTIDE SEQUENCE [LARGE SCALE GENOMIC DNA]</scope>
    <source>
        <strain evidence="1 2">DSM 21349</strain>
    </source>
</reference>
<protein>
    <submittedName>
        <fullName evidence="1">Uncharacterized protein</fullName>
    </submittedName>
</protein>
<dbReference type="EMBL" id="JACGXA010000005">
    <property type="protein sequence ID" value="MBA8806043.1"/>
    <property type="molecule type" value="Genomic_DNA"/>
</dbReference>
<organism evidence="1 2">
    <name type="scientific">Nocardioides ginsengisegetis</name>
    <dbReference type="NCBI Taxonomy" id="661491"/>
    <lineage>
        <taxon>Bacteria</taxon>
        <taxon>Bacillati</taxon>
        <taxon>Actinomycetota</taxon>
        <taxon>Actinomycetes</taxon>
        <taxon>Propionibacteriales</taxon>
        <taxon>Nocardioidaceae</taxon>
        <taxon>Nocardioides</taxon>
    </lineage>
</organism>
<evidence type="ECO:0000313" key="1">
    <source>
        <dbReference type="EMBL" id="MBA8806043.1"/>
    </source>
</evidence>
<proteinExistence type="predicted"/>
<dbReference type="Proteomes" id="UP000580910">
    <property type="component" value="Unassembled WGS sequence"/>
</dbReference>
<sequence>MTFPTEEQHATAVMAALTAANAVPLSLSEITRRIADPARYGALPKFYTEVTVTRRFNGDGARSGGGSGVRLVRITTRAVAETEANAREMRRRTSDGLEGSSLSVVGFDSTPVEFETEDPIAPDDGWFSGLTTWTYAV</sequence>
<accession>A0A7W3J494</accession>
<evidence type="ECO:0000313" key="2">
    <source>
        <dbReference type="Proteomes" id="UP000580910"/>
    </source>
</evidence>
<dbReference type="AlphaFoldDB" id="A0A7W3J494"/>
<name>A0A7W3J494_9ACTN</name>
<comment type="caution">
    <text evidence="1">The sequence shown here is derived from an EMBL/GenBank/DDBJ whole genome shotgun (WGS) entry which is preliminary data.</text>
</comment>
<dbReference type="RefSeq" id="WP_182542044.1">
    <property type="nucleotide sequence ID" value="NZ_JACGXA010000005.1"/>
</dbReference>